<dbReference type="PROSITE" id="PS00894">
    <property type="entry name" value="HTH_DEOR_1"/>
    <property type="match status" value="1"/>
</dbReference>
<dbReference type="SUPFAM" id="SSF100950">
    <property type="entry name" value="NagB/RpiA/CoA transferase-like"/>
    <property type="match status" value="1"/>
</dbReference>
<evidence type="ECO:0000256" key="2">
    <source>
        <dbReference type="ARBA" id="ARBA00023125"/>
    </source>
</evidence>
<evidence type="ECO:0000256" key="3">
    <source>
        <dbReference type="ARBA" id="ARBA00023163"/>
    </source>
</evidence>
<dbReference type="Pfam" id="PF08220">
    <property type="entry name" value="HTH_DeoR"/>
    <property type="match status" value="1"/>
</dbReference>
<keyword evidence="3" id="KW-0804">Transcription</keyword>
<dbReference type="InterPro" id="IPR014036">
    <property type="entry name" value="DeoR-like_C"/>
</dbReference>
<dbReference type="PANTHER" id="PTHR30363:SF8">
    <property type="entry name" value="DEOXYRIBOSE OPERON REPRESSOR"/>
    <property type="match status" value="1"/>
</dbReference>
<organism evidence="5">
    <name type="scientific">Alloyangia sp. H15</name>
    <dbReference type="NCBI Taxonomy" id="3029062"/>
    <lineage>
        <taxon>Bacteria</taxon>
        <taxon>Pseudomonadati</taxon>
        <taxon>Pseudomonadota</taxon>
        <taxon>Alphaproteobacteria</taxon>
        <taxon>Rhodobacterales</taxon>
        <taxon>Roseobacteraceae</taxon>
        <taxon>Alloyangia</taxon>
    </lineage>
</organism>
<evidence type="ECO:0000313" key="5">
    <source>
        <dbReference type="EMBL" id="XCC95546.1"/>
    </source>
</evidence>
<protein>
    <submittedName>
        <fullName evidence="5">DeoR family transcriptional regulator</fullName>
    </submittedName>
</protein>
<accession>A0AAU8ALV3</accession>
<dbReference type="Pfam" id="PF00455">
    <property type="entry name" value="DeoRC"/>
    <property type="match status" value="1"/>
</dbReference>
<sequence>MTSDDPRGKPSSKKEARLQQLQDAVLKSGSLHIRDAAELLDVSEMTIRRDMRESPETFQFLGGHIVLSQDSLRRAPYELAQAAEMNEAAKRAACAACIPLLQPKDTLFVDCGTTLPHLVAMVPNDMELTVICYALNIADMAVRKPNIKLVMLGGVYHAPTASFYPAGEDITLDLYAINWAFLSAAGVDARLGATCTTFREAALKRAAMARAQQSVLVVDRSKFGQVKPASFGPLSQFDLVATEDGLSPPSRLAPAPQGAPA</sequence>
<name>A0AAU8ALV3_9RHOB</name>
<dbReference type="InterPro" id="IPR037171">
    <property type="entry name" value="NagB/RpiA_transferase-like"/>
</dbReference>
<dbReference type="EMBL" id="CP123385">
    <property type="protein sequence ID" value="XCC95546.1"/>
    <property type="molecule type" value="Genomic_DNA"/>
</dbReference>
<dbReference type="InterPro" id="IPR018356">
    <property type="entry name" value="Tscrpt_reg_HTH_DeoR_CS"/>
</dbReference>
<reference evidence="5" key="1">
    <citation type="submission" date="2023-02" db="EMBL/GenBank/DDBJ databases">
        <title>Description and genomic characterization of Salipiger bruguierae sp. nov., isolated from the sediment of mangrove plant Bruguiera sexangula.</title>
        <authorList>
            <person name="Long M."/>
        </authorList>
    </citation>
    <scope>NUCLEOTIDE SEQUENCE</scope>
    <source>
        <strain evidence="5">H15</strain>
    </source>
</reference>
<dbReference type="InterPro" id="IPR050313">
    <property type="entry name" value="Carb_Metab_HTH_regulators"/>
</dbReference>
<dbReference type="AlphaFoldDB" id="A0AAU8ALV3"/>
<dbReference type="SMART" id="SM01134">
    <property type="entry name" value="DeoRC"/>
    <property type="match status" value="1"/>
</dbReference>
<keyword evidence="1" id="KW-0805">Transcription regulation</keyword>
<feature type="domain" description="HTH deoR-type" evidence="4">
    <location>
        <begin position="14"/>
        <end position="66"/>
    </location>
</feature>
<dbReference type="GO" id="GO:0003700">
    <property type="term" value="F:DNA-binding transcription factor activity"/>
    <property type="evidence" value="ECO:0007669"/>
    <property type="project" value="InterPro"/>
</dbReference>
<dbReference type="PROSITE" id="PS51000">
    <property type="entry name" value="HTH_DEOR_2"/>
    <property type="match status" value="1"/>
</dbReference>
<dbReference type="RefSeq" id="WP_353474413.1">
    <property type="nucleotide sequence ID" value="NZ_CP123385.1"/>
</dbReference>
<proteinExistence type="predicted"/>
<gene>
    <name evidence="5" type="ORF">PVT71_20920</name>
</gene>
<dbReference type="SMART" id="SM00420">
    <property type="entry name" value="HTH_DEOR"/>
    <property type="match status" value="1"/>
</dbReference>
<evidence type="ECO:0000256" key="1">
    <source>
        <dbReference type="ARBA" id="ARBA00023015"/>
    </source>
</evidence>
<dbReference type="InterPro" id="IPR001034">
    <property type="entry name" value="DeoR_HTH"/>
</dbReference>
<dbReference type="Gene3D" id="3.40.50.1360">
    <property type="match status" value="1"/>
</dbReference>
<dbReference type="PANTHER" id="PTHR30363">
    <property type="entry name" value="HTH-TYPE TRANSCRIPTIONAL REGULATOR SRLR-RELATED"/>
    <property type="match status" value="1"/>
</dbReference>
<dbReference type="GO" id="GO:0003677">
    <property type="term" value="F:DNA binding"/>
    <property type="evidence" value="ECO:0007669"/>
    <property type="project" value="UniProtKB-KW"/>
</dbReference>
<evidence type="ECO:0000259" key="4">
    <source>
        <dbReference type="PROSITE" id="PS51000"/>
    </source>
</evidence>
<keyword evidence="2" id="KW-0238">DNA-binding</keyword>